<dbReference type="EMBL" id="LNSV01000010">
    <property type="protein sequence ID" value="KUH39575.1"/>
    <property type="molecule type" value="Genomic_DNA"/>
</dbReference>
<evidence type="ECO:0000256" key="2">
    <source>
        <dbReference type="ARBA" id="ARBA00022679"/>
    </source>
</evidence>
<evidence type="ECO:0000259" key="5">
    <source>
        <dbReference type="Pfam" id="PF13847"/>
    </source>
</evidence>
<comment type="caution">
    <text evidence="7">The sequence shown here is derived from an EMBL/GenBank/DDBJ whole genome shotgun (WGS) entry which is preliminary data.</text>
</comment>
<evidence type="ECO:0000256" key="1">
    <source>
        <dbReference type="ARBA" id="ARBA00022603"/>
    </source>
</evidence>
<dbReference type="Gene3D" id="3.40.50.150">
    <property type="entry name" value="Vaccinia Virus protein VP39"/>
    <property type="match status" value="1"/>
</dbReference>
<gene>
    <name evidence="7" type="ORF">ATE80_06440</name>
</gene>
<feature type="domain" description="Methyltransferase" evidence="5">
    <location>
        <begin position="607"/>
        <end position="750"/>
    </location>
</feature>
<dbReference type="Pfam" id="PF13847">
    <property type="entry name" value="Methyltransf_31"/>
    <property type="match status" value="1"/>
</dbReference>
<dbReference type="Pfam" id="PF01266">
    <property type="entry name" value="DAO"/>
    <property type="match status" value="1"/>
</dbReference>
<dbReference type="OrthoDB" id="9806257at2"/>
<keyword evidence="3" id="KW-0949">S-adenosyl-L-methionine</keyword>
<sequence>MPHTPDPDQTSGHDVIVVGNGALGSSAAVELARRGASVALIGRTHRPYAASTAAGAMLGCFGEVTTALVDNEYGRLKFDLDLKAKDIWPEWLEGISGGASDGRDILTATGTTVLLNSVGTAGIDSGNFHAIRSMLEKHDEPYETVDPADVAWLDPDPNSRPLQALHIPSEHAVDSGRLLLRLERTARDLGVTLVDGHATSVISEGGRARGVVLENGERLLAGQVLLAGGVGTQDLVDSVPALGDCIPRLVAGYGVSALVTTQDGTQPDSVIRTPNRAFACGLHIVPRGAGRVYVGATNIVSPRPLADPVMRDILFLLECSHRQTRRNLWTSTVVGVNVGNRPISLDGFPLLGETPLSGLWMMTGTYRDGLFLSPLLAQEFGRRMSGETPRLDLDPFTPERPPLQGVSRRAIVDTTVEHTLATGYEQHWQVPTDWQEFFDVALKPAYDAWAEELDPEFTPQPDLLAASRTEPLLTKWLRAYYENCRARFPRTARRPRSAGDLIDDAAGLLAAARVPKPRADALALAAHAMPGHDQDGGADEPLPEKETEAFRSLVARRAEREPLEYLLGRVRFFDLELEVGEGAYIPRRRTEAMVTEALARCTAERPRVVDLCTGSGAVALAVGALRPGSTVTGVDNSAPALRWAERNRSGLASRVGSDVDFVEGDVTDERLLADLGGRVDLVTAVPPNVPDRVQLVPELSDHQPRAALRAGWDGLDTVRSVVTAAARLLTPGGVLAVEHHDALADAVADIVRSAGFESVTSHTDGDGHPRFLIARRASA</sequence>
<dbReference type="STRING" id="936756.ATE80_06440"/>
<dbReference type="NCBIfam" id="TIGR00536">
    <property type="entry name" value="hemK_fam"/>
    <property type="match status" value="1"/>
</dbReference>
<dbReference type="Proteomes" id="UP000054011">
    <property type="component" value="Unassembled WGS sequence"/>
</dbReference>
<keyword evidence="2" id="KW-0808">Transferase</keyword>
<dbReference type="PANTHER" id="PTHR18895">
    <property type="entry name" value="HEMK METHYLTRANSFERASE"/>
    <property type="match status" value="1"/>
</dbReference>
<dbReference type="CDD" id="cd02440">
    <property type="entry name" value="AdoMet_MTases"/>
    <property type="match status" value="1"/>
</dbReference>
<dbReference type="InterPro" id="IPR004556">
    <property type="entry name" value="HemK-like"/>
</dbReference>
<dbReference type="Gene3D" id="3.30.9.10">
    <property type="entry name" value="D-Amino Acid Oxidase, subunit A, domain 2"/>
    <property type="match status" value="1"/>
</dbReference>
<evidence type="ECO:0000256" key="3">
    <source>
        <dbReference type="ARBA" id="ARBA00022691"/>
    </source>
</evidence>
<dbReference type="GO" id="GO:0008276">
    <property type="term" value="F:protein methyltransferase activity"/>
    <property type="evidence" value="ECO:0007669"/>
    <property type="project" value="InterPro"/>
</dbReference>
<dbReference type="InterPro" id="IPR036188">
    <property type="entry name" value="FAD/NAD-bd_sf"/>
</dbReference>
<keyword evidence="8" id="KW-1185">Reference proteome</keyword>
<dbReference type="InterPro" id="IPR050320">
    <property type="entry name" value="N5-glutamine_MTase"/>
</dbReference>
<dbReference type="InterPro" id="IPR025714">
    <property type="entry name" value="Methyltranfer_dom"/>
</dbReference>
<accession>A0A117IX88</accession>
<dbReference type="SUPFAM" id="SSF53335">
    <property type="entry name" value="S-adenosyl-L-methionine-dependent methyltransferases"/>
    <property type="match status" value="1"/>
</dbReference>
<feature type="domain" description="Release factor glutamine methyltransferase N-terminal" evidence="6">
    <location>
        <begin position="500"/>
        <end position="568"/>
    </location>
</feature>
<dbReference type="Gene3D" id="1.10.8.10">
    <property type="entry name" value="DNA helicase RuvA subunit, C-terminal domain"/>
    <property type="match status" value="1"/>
</dbReference>
<feature type="domain" description="FAD dependent oxidoreductase" evidence="4">
    <location>
        <begin position="14"/>
        <end position="380"/>
    </location>
</feature>
<evidence type="ECO:0000313" key="7">
    <source>
        <dbReference type="EMBL" id="KUH39575.1"/>
    </source>
</evidence>
<dbReference type="InterPro" id="IPR040758">
    <property type="entry name" value="PrmC_N"/>
</dbReference>
<dbReference type="GO" id="GO:0032259">
    <property type="term" value="P:methylation"/>
    <property type="evidence" value="ECO:0007669"/>
    <property type="project" value="UniProtKB-KW"/>
</dbReference>
<protein>
    <submittedName>
        <fullName evidence="7">Modification methylase</fullName>
    </submittedName>
</protein>
<reference evidence="7 8" key="1">
    <citation type="submission" date="2015-11" db="EMBL/GenBank/DDBJ databases">
        <title>Genome-wide analysis reveals the secondary metabolome in Streptomyces kanasensis ZX01.</title>
        <authorList>
            <person name="Zhang G."/>
            <person name="Han L."/>
            <person name="Feng J."/>
            <person name="Zhang X."/>
        </authorList>
    </citation>
    <scope>NUCLEOTIDE SEQUENCE [LARGE SCALE GENOMIC DNA]</scope>
    <source>
        <strain evidence="7 8">ZX01</strain>
    </source>
</reference>
<dbReference type="Gene3D" id="3.50.50.60">
    <property type="entry name" value="FAD/NAD(P)-binding domain"/>
    <property type="match status" value="1"/>
</dbReference>
<organism evidence="7 8">
    <name type="scientific">Streptomyces kanasensis</name>
    <dbReference type="NCBI Taxonomy" id="936756"/>
    <lineage>
        <taxon>Bacteria</taxon>
        <taxon>Bacillati</taxon>
        <taxon>Actinomycetota</taxon>
        <taxon>Actinomycetes</taxon>
        <taxon>Kitasatosporales</taxon>
        <taxon>Streptomycetaceae</taxon>
        <taxon>Streptomyces</taxon>
    </lineage>
</organism>
<dbReference type="AlphaFoldDB" id="A0A117IX88"/>
<dbReference type="InterPro" id="IPR029063">
    <property type="entry name" value="SAM-dependent_MTases_sf"/>
</dbReference>
<dbReference type="SUPFAM" id="SSF51905">
    <property type="entry name" value="FAD/NAD(P)-binding domain"/>
    <property type="match status" value="1"/>
</dbReference>
<dbReference type="PANTHER" id="PTHR18895:SF74">
    <property type="entry name" value="MTRF1L RELEASE FACTOR GLUTAMINE METHYLTRANSFERASE"/>
    <property type="match status" value="1"/>
</dbReference>
<name>A0A117IX88_9ACTN</name>
<dbReference type="InterPro" id="IPR006076">
    <property type="entry name" value="FAD-dep_OxRdtase"/>
</dbReference>
<proteinExistence type="predicted"/>
<evidence type="ECO:0000259" key="4">
    <source>
        <dbReference type="Pfam" id="PF01266"/>
    </source>
</evidence>
<keyword evidence="1 7" id="KW-0489">Methyltransferase</keyword>
<evidence type="ECO:0000259" key="6">
    <source>
        <dbReference type="Pfam" id="PF17827"/>
    </source>
</evidence>
<evidence type="ECO:0000313" key="8">
    <source>
        <dbReference type="Proteomes" id="UP000054011"/>
    </source>
</evidence>
<dbReference type="RefSeq" id="WP_058941165.1">
    <property type="nucleotide sequence ID" value="NZ_LNSV01000010.1"/>
</dbReference>
<dbReference type="Pfam" id="PF17827">
    <property type="entry name" value="PrmC_N"/>
    <property type="match status" value="1"/>
</dbReference>